<feature type="binding site" evidence="1">
    <location>
        <position position="43"/>
    </location>
    <ligand>
        <name>ATP</name>
        <dbReference type="ChEBI" id="CHEBI:30616"/>
    </ligand>
</feature>
<dbReference type="SUPFAM" id="SSF56436">
    <property type="entry name" value="C-type lectin-like"/>
    <property type="match status" value="1"/>
</dbReference>
<dbReference type="InterPro" id="IPR042095">
    <property type="entry name" value="SUMF_sf"/>
</dbReference>
<sequence length="640" mass="71977">MENIVTTLAGRYEITRRLGRGGFAITLLARDIMQPSKPLCVVKQLRPNRAHPRVIEFFHKEAKILEKLGKHPQVPQLLAHFQEGENLYIVQEFIAGHDLSKEIFPGKRLSEAYVRKLLKDVVEILSFVHQYGVIHRDIKPQNLMRRQVDGRIFLIDFGAVKELGTLVVNTRGEVASSVIIGTPGYMPNEQNLGKACLASDVYALGMTAIAALTGVKPIELEENPETGEVLWLQRAQVSAELGEVISKMVRRHFSLRYSCATDLLQELSTPTQLLQKSSVPSIIYPTISSVSTPTRFLTSPSIINFWKRRQVIKILGLVGGGFITAMLGHRILQGAPKETSNENNDSKILEPENPEKLKNKITPKPVSKSAIVLKSFGFEVVTVNAKGDIADRQILSANYFTEYLGNNVTLDMVQIPGGEFFMGSPADEEKRSDDESPLHKVTIKPFFIGKFPITQAQYQAIMGDYSSGLKSGKHPAESLSWNNANEFCQRLTEKTGREYRLPSEAEWEYACRAQTTTPFHFGETITTKLVNYDGNYTYADAPKGEFRNETTEVGSFPPNAFGLYDVHGNIREWCQDTWQENYKNAPNDGSAWIEENNNTHRVLRGGSWSNLPAYCRSAFRYYDDPNYGYEDFGMRVICSI</sequence>
<comment type="caution">
    <text evidence="3">The sequence shown here is derived from an EMBL/GenBank/DDBJ whole genome shotgun (WGS) entry which is preliminary data.</text>
</comment>
<dbReference type="CDD" id="cd14014">
    <property type="entry name" value="STKc_PknB_like"/>
    <property type="match status" value="1"/>
</dbReference>
<keyword evidence="3" id="KW-0808">Transferase</keyword>
<keyword evidence="1" id="KW-0547">Nucleotide-binding</keyword>
<dbReference type="InterPro" id="IPR016187">
    <property type="entry name" value="CTDL_fold"/>
</dbReference>
<dbReference type="InterPro" id="IPR000719">
    <property type="entry name" value="Prot_kinase_dom"/>
</dbReference>
<dbReference type="EMBL" id="LMTZ01000024">
    <property type="protein sequence ID" value="KST69479.1"/>
    <property type="molecule type" value="Genomic_DNA"/>
</dbReference>
<organism evidence="3 4">
    <name type="scientific">Mastigocoleus testarum BC008</name>
    <dbReference type="NCBI Taxonomy" id="371196"/>
    <lineage>
        <taxon>Bacteria</taxon>
        <taxon>Bacillati</taxon>
        <taxon>Cyanobacteriota</taxon>
        <taxon>Cyanophyceae</taxon>
        <taxon>Nostocales</taxon>
        <taxon>Hapalosiphonaceae</taxon>
        <taxon>Mastigocoleus</taxon>
    </lineage>
</organism>
<proteinExistence type="predicted"/>
<dbReference type="InterPro" id="IPR011009">
    <property type="entry name" value="Kinase-like_dom_sf"/>
</dbReference>
<dbReference type="PANTHER" id="PTHR23150:SF19">
    <property type="entry name" value="FORMYLGLYCINE-GENERATING ENZYME"/>
    <property type="match status" value="1"/>
</dbReference>
<name>A0A0V7ZYG1_9CYAN</name>
<evidence type="ECO:0000313" key="4">
    <source>
        <dbReference type="Proteomes" id="UP000053372"/>
    </source>
</evidence>
<keyword evidence="4" id="KW-1185">Reference proteome</keyword>
<dbReference type="InterPro" id="IPR051043">
    <property type="entry name" value="Sulfatase_Mod_Factor_Kinase"/>
</dbReference>
<feature type="domain" description="Protein kinase" evidence="2">
    <location>
        <begin position="12"/>
        <end position="268"/>
    </location>
</feature>
<dbReference type="PROSITE" id="PS00107">
    <property type="entry name" value="PROTEIN_KINASE_ATP"/>
    <property type="match status" value="1"/>
</dbReference>
<dbReference type="PANTHER" id="PTHR23150">
    <property type="entry name" value="SULFATASE MODIFYING FACTOR 1, 2"/>
    <property type="match status" value="1"/>
</dbReference>
<dbReference type="InterPro" id="IPR005532">
    <property type="entry name" value="SUMF_dom"/>
</dbReference>
<dbReference type="Gene3D" id="3.90.1580.10">
    <property type="entry name" value="paralog of FGE (formylglycine-generating enzyme)"/>
    <property type="match status" value="1"/>
</dbReference>
<accession>A0A0V7ZYG1</accession>
<dbReference type="InterPro" id="IPR017441">
    <property type="entry name" value="Protein_kinase_ATP_BS"/>
</dbReference>
<dbReference type="SUPFAM" id="SSF56112">
    <property type="entry name" value="Protein kinase-like (PK-like)"/>
    <property type="match status" value="1"/>
</dbReference>
<dbReference type="SMART" id="SM00220">
    <property type="entry name" value="S_TKc"/>
    <property type="match status" value="1"/>
</dbReference>
<evidence type="ECO:0000256" key="1">
    <source>
        <dbReference type="PROSITE-ProRule" id="PRU10141"/>
    </source>
</evidence>
<dbReference type="Pfam" id="PF00069">
    <property type="entry name" value="Pkinase"/>
    <property type="match status" value="1"/>
</dbReference>
<dbReference type="GO" id="GO:0004672">
    <property type="term" value="F:protein kinase activity"/>
    <property type="evidence" value="ECO:0007669"/>
    <property type="project" value="InterPro"/>
</dbReference>
<dbReference type="AlphaFoldDB" id="A0A0V7ZYG1"/>
<dbReference type="GO" id="GO:0120147">
    <property type="term" value="F:formylglycine-generating oxidase activity"/>
    <property type="evidence" value="ECO:0007669"/>
    <property type="project" value="TreeGrafter"/>
</dbReference>
<reference evidence="3 4" key="1">
    <citation type="journal article" date="2015" name="Genome Announc.">
        <title>Draft Genome of the Euendolithic (true boring) Cyanobacterium Mastigocoleus testarum strain BC008.</title>
        <authorList>
            <person name="Guida B.S."/>
            <person name="Garcia-Pichel F."/>
        </authorList>
    </citation>
    <scope>NUCLEOTIDE SEQUENCE [LARGE SCALE GENOMIC DNA]</scope>
    <source>
        <strain evidence="3 4">BC008</strain>
    </source>
</reference>
<protein>
    <submittedName>
        <fullName evidence="3">Protein kinase</fullName>
    </submittedName>
</protein>
<dbReference type="GO" id="GO:0005524">
    <property type="term" value="F:ATP binding"/>
    <property type="evidence" value="ECO:0007669"/>
    <property type="project" value="UniProtKB-UniRule"/>
</dbReference>
<evidence type="ECO:0000259" key="2">
    <source>
        <dbReference type="PROSITE" id="PS50011"/>
    </source>
</evidence>
<keyword evidence="3" id="KW-0418">Kinase</keyword>
<keyword evidence="1" id="KW-0067">ATP-binding</keyword>
<dbReference type="PROSITE" id="PS50011">
    <property type="entry name" value="PROTEIN_KINASE_DOM"/>
    <property type="match status" value="1"/>
</dbReference>
<dbReference type="Pfam" id="PF03781">
    <property type="entry name" value="FGE-sulfatase"/>
    <property type="match status" value="1"/>
</dbReference>
<dbReference type="Gene3D" id="1.10.510.10">
    <property type="entry name" value="Transferase(Phosphotransferase) domain 1"/>
    <property type="match status" value="1"/>
</dbReference>
<gene>
    <name evidence="3" type="ORF">BC008_35215</name>
</gene>
<dbReference type="Proteomes" id="UP000053372">
    <property type="component" value="Unassembled WGS sequence"/>
</dbReference>
<evidence type="ECO:0000313" key="3">
    <source>
        <dbReference type="EMBL" id="KST69479.1"/>
    </source>
</evidence>